<dbReference type="InterPro" id="IPR053014">
    <property type="entry name" value="Cuticle_assoc_divergent"/>
</dbReference>
<dbReference type="EMBL" id="JAKKPZ010000005">
    <property type="protein sequence ID" value="KAI1720699.1"/>
    <property type="molecule type" value="Genomic_DNA"/>
</dbReference>
<reference evidence="3" key="1">
    <citation type="submission" date="2022-01" db="EMBL/GenBank/DDBJ databases">
        <title>Genome Sequence Resource for Two Populations of Ditylenchus destructor, the Migratory Endoparasitic Phytonematode.</title>
        <authorList>
            <person name="Zhang H."/>
            <person name="Lin R."/>
            <person name="Xie B."/>
        </authorList>
    </citation>
    <scope>NUCLEOTIDE SEQUENCE</scope>
    <source>
        <strain evidence="3">BazhouSP</strain>
    </source>
</reference>
<evidence type="ECO:0000259" key="2">
    <source>
        <dbReference type="PROSITE" id="PS50279"/>
    </source>
</evidence>
<evidence type="ECO:0000256" key="1">
    <source>
        <dbReference type="SAM" id="SignalP"/>
    </source>
</evidence>
<dbReference type="AlphaFoldDB" id="A0AAD4R779"/>
<accession>A0AAD4R779</accession>
<name>A0AAD4R779_9BILA</name>
<dbReference type="InterPro" id="IPR002223">
    <property type="entry name" value="Kunitz_BPTI"/>
</dbReference>
<feature type="domain" description="BPTI/Kunitz inhibitor" evidence="2">
    <location>
        <begin position="141"/>
        <end position="194"/>
    </location>
</feature>
<dbReference type="SMART" id="SM00131">
    <property type="entry name" value="KU"/>
    <property type="match status" value="2"/>
</dbReference>
<feature type="chain" id="PRO_5042005076" evidence="1">
    <location>
        <begin position="27"/>
        <end position="197"/>
    </location>
</feature>
<dbReference type="PROSITE" id="PS00280">
    <property type="entry name" value="BPTI_KUNITZ_1"/>
    <property type="match status" value="1"/>
</dbReference>
<dbReference type="SUPFAM" id="SSF57362">
    <property type="entry name" value="BPTI-like"/>
    <property type="match status" value="2"/>
</dbReference>
<feature type="domain" description="BPTI/Kunitz inhibitor" evidence="2">
    <location>
        <begin position="32"/>
        <end position="84"/>
    </location>
</feature>
<feature type="signal peptide" evidence="1">
    <location>
        <begin position="1"/>
        <end position="26"/>
    </location>
</feature>
<dbReference type="Pfam" id="PF00014">
    <property type="entry name" value="Kunitz_BPTI"/>
    <property type="match status" value="2"/>
</dbReference>
<dbReference type="GO" id="GO:0004867">
    <property type="term" value="F:serine-type endopeptidase inhibitor activity"/>
    <property type="evidence" value="ECO:0007669"/>
    <property type="project" value="InterPro"/>
</dbReference>
<evidence type="ECO:0000313" key="4">
    <source>
        <dbReference type="Proteomes" id="UP001201812"/>
    </source>
</evidence>
<comment type="caution">
    <text evidence="3">The sequence shown here is derived from an EMBL/GenBank/DDBJ whole genome shotgun (WGS) entry which is preliminary data.</text>
</comment>
<dbReference type="InterPro" id="IPR036880">
    <property type="entry name" value="Kunitz_BPTI_sf"/>
</dbReference>
<dbReference type="InterPro" id="IPR020901">
    <property type="entry name" value="Prtase_inh_Kunz-CS"/>
</dbReference>
<gene>
    <name evidence="3" type="ORF">DdX_04942</name>
</gene>
<organism evidence="3 4">
    <name type="scientific">Ditylenchus destructor</name>
    <dbReference type="NCBI Taxonomy" id="166010"/>
    <lineage>
        <taxon>Eukaryota</taxon>
        <taxon>Metazoa</taxon>
        <taxon>Ecdysozoa</taxon>
        <taxon>Nematoda</taxon>
        <taxon>Chromadorea</taxon>
        <taxon>Rhabditida</taxon>
        <taxon>Tylenchina</taxon>
        <taxon>Tylenchomorpha</taxon>
        <taxon>Sphaerularioidea</taxon>
        <taxon>Anguinidae</taxon>
        <taxon>Anguininae</taxon>
        <taxon>Ditylenchus</taxon>
    </lineage>
</organism>
<keyword evidence="1" id="KW-0732">Signal</keyword>
<keyword evidence="4" id="KW-1185">Reference proteome</keyword>
<dbReference type="PRINTS" id="PR00759">
    <property type="entry name" value="BASICPTASE"/>
</dbReference>
<sequence>MYCNRNLKLIFYNYIILTLRFAETRAGEEPDCAASRDPGTECENGAQRMFYYDKKLGVCQPFNYKGCGGNSNRFESSEECKKTCANSKKASQWVHADKCNGTHLIPDGKYIECSSSPYECPEDHHCNIDNGVCCPTKNHVCSLRDDTGTFAEGIDDKPRFAWNPEINSCWRFSYYGAHGNYNNFPTFHACVAYCGKN</sequence>
<protein>
    <submittedName>
        <fullName evidence="3">Kunitz/Bovine pancreatic trypsin inhibitor domain-containing protein</fullName>
    </submittedName>
</protein>
<proteinExistence type="predicted"/>
<dbReference type="Gene3D" id="4.10.410.10">
    <property type="entry name" value="Pancreatic trypsin inhibitor Kunitz domain"/>
    <property type="match status" value="2"/>
</dbReference>
<dbReference type="PANTHER" id="PTHR46339">
    <property type="entry name" value="PROTEIN CBG15282-RELATED"/>
    <property type="match status" value="1"/>
</dbReference>
<dbReference type="PROSITE" id="PS50279">
    <property type="entry name" value="BPTI_KUNITZ_2"/>
    <property type="match status" value="2"/>
</dbReference>
<dbReference type="Proteomes" id="UP001201812">
    <property type="component" value="Unassembled WGS sequence"/>
</dbReference>
<evidence type="ECO:0000313" key="3">
    <source>
        <dbReference type="EMBL" id="KAI1720699.1"/>
    </source>
</evidence>